<keyword evidence="8 11" id="KW-0238">DNA-binding</keyword>
<dbReference type="EMBL" id="CAJPEX010000718">
    <property type="protein sequence ID" value="CAG0916948.1"/>
    <property type="molecule type" value="Genomic_DNA"/>
</dbReference>
<evidence type="ECO:0000256" key="6">
    <source>
        <dbReference type="ARBA" id="ARBA00022801"/>
    </source>
</evidence>
<feature type="compositionally biased region" description="Polar residues" evidence="13">
    <location>
        <begin position="1480"/>
        <end position="1489"/>
    </location>
</feature>
<dbReference type="InterPro" id="IPR049730">
    <property type="entry name" value="SNF2/RAD54-like_C"/>
</dbReference>
<evidence type="ECO:0000259" key="15">
    <source>
        <dbReference type="PROSITE" id="PS51194"/>
    </source>
</evidence>
<dbReference type="PANTHER" id="PTHR45685:SF2">
    <property type="entry name" value="CHROMATIN-REMODELING ATPASE INO80"/>
    <property type="match status" value="1"/>
</dbReference>
<dbReference type="Gene3D" id="3.40.50.10810">
    <property type="entry name" value="Tandem AAA-ATPase domain"/>
    <property type="match status" value="1"/>
</dbReference>
<keyword evidence="9 11" id="KW-0234">DNA repair</keyword>
<comment type="catalytic activity">
    <reaction evidence="11">
        <text>ATP + H2O = ADP + phosphate + H(+)</text>
        <dbReference type="Rhea" id="RHEA:13065"/>
        <dbReference type="ChEBI" id="CHEBI:15377"/>
        <dbReference type="ChEBI" id="CHEBI:15378"/>
        <dbReference type="ChEBI" id="CHEBI:30616"/>
        <dbReference type="ChEBI" id="CHEBI:43474"/>
        <dbReference type="ChEBI" id="CHEBI:456216"/>
    </reaction>
</comment>
<dbReference type="InterPro" id="IPR027417">
    <property type="entry name" value="P-loop_NTPase"/>
</dbReference>
<feature type="compositionally biased region" description="Basic and acidic residues" evidence="13">
    <location>
        <begin position="1398"/>
        <end position="1410"/>
    </location>
</feature>
<feature type="region of interest" description="Disordered" evidence="13">
    <location>
        <begin position="1326"/>
        <end position="1520"/>
    </location>
</feature>
<dbReference type="OrthoDB" id="5847120at2759"/>
<dbReference type="Pfam" id="PF13892">
    <property type="entry name" value="DBINO"/>
    <property type="match status" value="1"/>
</dbReference>
<keyword evidence="7 11" id="KW-0067">ATP-binding</keyword>
<feature type="region of interest" description="Disordered" evidence="13">
    <location>
        <begin position="202"/>
        <end position="268"/>
    </location>
</feature>
<feature type="domain" description="DBINO" evidence="16">
    <location>
        <begin position="278"/>
        <end position="403"/>
    </location>
</feature>
<dbReference type="InterPro" id="IPR014001">
    <property type="entry name" value="Helicase_ATP-bd"/>
</dbReference>
<evidence type="ECO:0000256" key="3">
    <source>
        <dbReference type="ARBA" id="ARBA00019805"/>
    </source>
</evidence>
<dbReference type="GO" id="GO:0031011">
    <property type="term" value="C:Ino80 complex"/>
    <property type="evidence" value="ECO:0007669"/>
    <property type="project" value="UniProtKB-UniRule"/>
</dbReference>
<evidence type="ECO:0000256" key="9">
    <source>
        <dbReference type="ARBA" id="ARBA00023204"/>
    </source>
</evidence>
<dbReference type="GO" id="GO:0003677">
    <property type="term" value="F:DNA binding"/>
    <property type="evidence" value="ECO:0007669"/>
    <property type="project" value="UniProtKB-UniRule"/>
</dbReference>
<evidence type="ECO:0000256" key="11">
    <source>
        <dbReference type="RuleBase" id="RU368001"/>
    </source>
</evidence>
<feature type="compositionally biased region" description="Basic and acidic residues" evidence="13">
    <location>
        <begin position="1276"/>
        <end position="1290"/>
    </location>
</feature>
<name>A0A7R9BKK5_9CRUS</name>
<dbReference type="GO" id="GO:0006338">
    <property type="term" value="P:chromatin remodeling"/>
    <property type="evidence" value="ECO:0007669"/>
    <property type="project" value="UniProtKB-UniRule"/>
</dbReference>
<dbReference type="GO" id="GO:0016887">
    <property type="term" value="F:ATP hydrolysis activity"/>
    <property type="evidence" value="ECO:0007669"/>
    <property type="project" value="TreeGrafter"/>
</dbReference>
<dbReference type="SMART" id="SM00487">
    <property type="entry name" value="DEXDc"/>
    <property type="match status" value="1"/>
</dbReference>
<sequence length="1520" mass="174311">MDSESSFGPGGGLRSLFKSYADSDTALPLQFQRLERAVRLDPLLDQMEAVFKELPSDEESSSSDDDVELASDITVGERSQRIAVEVRQEKIEMRKRFYNFSGLADDRKWIKDFLLDISSDEDLGEDEEEPITEDEFQSMFRHHVRERRFKIEWSQEPEKSKFMYYCATVLRKGDEYHANLSRSIGMKLPGVQAVSVMAGSVNRKSHAEANSRKEKPARSARSEMTAKLKTASPVTSPELAPVTKTQARERKIDGQRKRRGKSREQKELEEAIARRKKQWLLLVKKDIHKGYKIRMNIRRDGLQQSKKMAQMCLKYRRQEVMTFQRPPNSVMSLCKRLTKEMLVFWKKHEKVERELRRKVEKEIEEQRQRDMELLEAKRQQRKLNFLITQTELYAHFLSRKLSGASAEDGESILRELDDNSVRLQEDDYDADEAKRQAVSNVTHALELQKSRIGSSSLTEAGANYSEDCPQASIFCGSLKEYQLKGISWLANLYSQGISGILADEMGLGKTVQALGFLAHIAERYDVWGPFLIVAPASTLHNWEQEASRFVPSFRVVPYWGSPGERKILRQFWSQGNLSTKDSLFHVMITSYQLVVSDFKYFQKLQWQYMILDEAQAIKSTNSQRWKTLLGFQCRNRLLLSGTPIQNSMAELWALLHFIMPTLFDSHAEFNEWFSKDVEGHAENRTTMDSKHLSRLHMIMKPFMLRRTKKDVENEFSEKVEVMIHCSLTRKQRLLYQAMKRKISVDDLVRGCVQGDGAAPITTNLMNLVMQFRKVCNHPSLFERNHAKSSLVLRRVQLRIPKKIYHSARVLHSSRCLTALRLFPVFDPYHAQSESMNESSMLSFCHLFGMSLGDLLRLFVGSKSCRNRWQHAIDSIERASLRQLDQMFHPVGSDDAIEKPWEFLHVCRSKYVQNFSENTNVMPLVFVTPCRPLYAYLPHKFNHVLETEEHRRIRLQRKRSKAGNECLDETTERKSCCAPEGEESEVHVYENVLSELPSFLFSEVVPKVMSCGSTLWCSCWHLVADMWRETSLNWQKLVDDTDGVATVLYGRYHERILMKSYPGFTDCVPVGGVEAIPAIRKACHQITFPDVETLISDSGKMQALDLLLNRLRDEGHRVLIYSQMTRMIDILEEYMCYRRHSYVRLDGSSKIADRRDMVAGFQARSEIFAFLLSTRAGGLGINLTAADTVIFYDSDWNPTVDQQAMDRAHRLGQTKQVTVYRLICKDSIEERILQRAQEKSEIHRMVISGGSFRADALRPQEVVSILLDDAEMEEKFNAKQEERRAMEEQKLDKKKRGRLSTDWGVRSFDPDAALEDGLQEALASGFAPKTAKRAQKVSLKPNAEPKKVVKPRKTSSTYRKSISKTSAQDVASVAPTNVVPTDKLDAGVDSSNPRPNPKRSADKIQKTDVRVNRISKKVQSISLTRDEYGEFVARPNQKNRKRPRTSIEKETAGGSGISSENPKIPRLAAEADGVIVDDFQRPSSAEDSPNSGSDSGRSAGRRQNRASGFYRQLHISGRKNR</sequence>
<dbReference type="InterPro" id="IPR020838">
    <property type="entry name" value="DBINO"/>
</dbReference>
<evidence type="ECO:0000256" key="4">
    <source>
        <dbReference type="ARBA" id="ARBA00022741"/>
    </source>
</evidence>
<proteinExistence type="inferred from homology"/>
<comment type="subcellular location">
    <subcellularLocation>
        <location evidence="1 11">Nucleus</location>
    </subcellularLocation>
</comment>
<dbReference type="InterPro" id="IPR000330">
    <property type="entry name" value="SNF2_N"/>
</dbReference>
<dbReference type="CDD" id="cd18793">
    <property type="entry name" value="SF2_C_SNF"/>
    <property type="match status" value="1"/>
</dbReference>
<feature type="domain" description="Helicase C-terminal" evidence="15">
    <location>
        <begin position="1102"/>
        <end position="1257"/>
    </location>
</feature>
<keyword evidence="12" id="KW-0175">Coiled coil</keyword>
<evidence type="ECO:0000313" key="17">
    <source>
        <dbReference type="EMBL" id="CAD7276796.1"/>
    </source>
</evidence>
<feature type="compositionally biased region" description="Polar residues" evidence="13">
    <location>
        <begin position="1353"/>
        <end position="1378"/>
    </location>
</feature>
<dbReference type="PROSITE" id="PS51192">
    <property type="entry name" value="HELICASE_ATP_BIND_1"/>
    <property type="match status" value="1"/>
</dbReference>
<gene>
    <name evidence="17" type="ORF">NMOB1V02_LOCUS4546</name>
</gene>
<evidence type="ECO:0000256" key="5">
    <source>
        <dbReference type="ARBA" id="ARBA00022763"/>
    </source>
</evidence>
<dbReference type="InterPro" id="IPR001650">
    <property type="entry name" value="Helicase_C-like"/>
</dbReference>
<keyword evidence="18" id="KW-1185">Reference proteome</keyword>
<dbReference type="InterPro" id="IPR050520">
    <property type="entry name" value="INO80/SWR1_helicase"/>
</dbReference>
<organism evidence="17">
    <name type="scientific">Notodromas monacha</name>
    <dbReference type="NCBI Taxonomy" id="399045"/>
    <lineage>
        <taxon>Eukaryota</taxon>
        <taxon>Metazoa</taxon>
        <taxon>Ecdysozoa</taxon>
        <taxon>Arthropoda</taxon>
        <taxon>Crustacea</taxon>
        <taxon>Oligostraca</taxon>
        <taxon>Ostracoda</taxon>
        <taxon>Podocopa</taxon>
        <taxon>Podocopida</taxon>
        <taxon>Cypridocopina</taxon>
        <taxon>Cypridoidea</taxon>
        <taxon>Cyprididae</taxon>
        <taxon>Notodromas</taxon>
    </lineage>
</organism>
<dbReference type="PROSITE" id="PS51194">
    <property type="entry name" value="HELICASE_CTER"/>
    <property type="match status" value="1"/>
</dbReference>
<evidence type="ECO:0000256" key="8">
    <source>
        <dbReference type="ARBA" id="ARBA00023125"/>
    </source>
</evidence>
<keyword evidence="10" id="KW-0539">Nucleus</keyword>
<dbReference type="Pfam" id="PF00176">
    <property type="entry name" value="SNF2-rel_dom"/>
    <property type="match status" value="1"/>
</dbReference>
<feature type="compositionally biased region" description="Basic and acidic residues" evidence="13">
    <location>
        <begin position="205"/>
        <end position="226"/>
    </location>
</feature>
<accession>A0A7R9BKK5</accession>
<dbReference type="PROSITE" id="PS51413">
    <property type="entry name" value="DBINO"/>
    <property type="match status" value="1"/>
</dbReference>
<dbReference type="Proteomes" id="UP000678499">
    <property type="component" value="Unassembled WGS sequence"/>
</dbReference>
<evidence type="ECO:0000256" key="2">
    <source>
        <dbReference type="ARBA" id="ARBA00007025"/>
    </source>
</evidence>
<evidence type="ECO:0000256" key="10">
    <source>
        <dbReference type="ARBA" id="ARBA00023242"/>
    </source>
</evidence>
<evidence type="ECO:0000259" key="16">
    <source>
        <dbReference type="PROSITE" id="PS51413"/>
    </source>
</evidence>
<dbReference type="Pfam" id="PF00271">
    <property type="entry name" value="Helicase_C"/>
    <property type="match status" value="1"/>
</dbReference>
<dbReference type="GO" id="GO:0005524">
    <property type="term" value="F:ATP binding"/>
    <property type="evidence" value="ECO:0007669"/>
    <property type="project" value="UniProtKB-UniRule"/>
</dbReference>
<comment type="similarity">
    <text evidence="2 11">Belongs to the SNF2/RAD54 helicase family.</text>
</comment>
<evidence type="ECO:0000256" key="1">
    <source>
        <dbReference type="ARBA" id="ARBA00004123"/>
    </source>
</evidence>
<keyword evidence="6 11" id="KW-0378">Hydrolase</keyword>
<dbReference type="InterPro" id="IPR038718">
    <property type="entry name" value="SNF2-like_sf"/>
</dbReference>
<dbReference type="GO" id="GO:0006281">
    <property type="term" value="P:DNA repair"/>
    <property type="evidence" value="ECO:0007669"/>
    <property type="project" value="UniProtKB-UniRule"/>
</dbReference>
<comment type="function">
    <text evidence="11">ATPase component of the INO80 complex which remodels chromatin by shifting nucleosomes and is involved in DNA repair.</text>
</comment>
<comment type="subunit">
    <text evidence="11">Component of the INO80 chromatin-remodeling complex.</text>
</comment>
<dbReference type="Gene3D" id="3.40.50.300">
    <property type="entry name" value="P-loop containing nucleotide triphosphate hydrolases"/>
    <property type="match status" value="1"/>
</dbReference>
<evidence type="ECO:0000256" key="7">
    <source>
        <dbReference type="ARBA" id="ARBA00022840"/>
    </source>
</evidence>
<dbReference type="EC" id="3.6.4.-" evidence="11"/>
<dbReference type="FunFam" id="3.40.50.10810:FF:000006">
    <property type="entry name" value="Putative DNA helicase INO80"/>
    <property type="match status" value="1"/>
</dbReference>
<dbReference type="GO" id="GO:0042393">
    <property type="term" value="F:histone binding"/>
    <property type="evidence" value="ECO:0007669"/>
    <property type="project" value="TreeGrafter"/>
</dbReference>
<reference evidence="17" key="1">
    <citation type="submission" date="2020-11" db="EMBL/GenBank/DDBJ databases">
        <authorList>
            <person name="Tran Van P."/>
        </authorList>
    </citation>
    <scope>NUCLEOTIDE SEQUENCE</scope>
</reference>
<feature type="coiled-coil region" evidence="12">
    <location>
        <begin position="349"/>
        <end position="376"/>
    </location>
</feature>
<evidence type="ECO:0000256" key="13">
    <source>
        <dbReference type="SAM" id="MobiDB-lite"/>
    </source>
</evidence>
<keyword evidence="5 11" id="KW-0227">DNA damage</keyword>
<protein>
    <recommendedName>
        <fullName evidence="3 11">Chromatin-remodeling ATPase INO80</fullName>
        <ecNumber evidence="11">3.6.4.-</ecNumber>
    </recommendedName>
</protein>
<evidence type="ECO:0000259" key="14">
    <source>
        <dbReference type="PROSITE" id="PS51192"/>
    </source>
</evidence>
<dbReference type="SUPFAM" id="SSF52540">
    <property type="entry name" value="P-loop containing nucleoside triphosphate hydrolases"/>
    <property type="match status" value="2"/>
</dbReference>
<dbReference type="SMART" id="SM00490">
    <property type="entry name" value="HELICc"/>
    <property type="match status" value="1"/>
</dbReference>
<comment type="domain">
    <text evidence="11">The DBINO region is involved in binding to DNA.</text>
</comment>
<keyword evidence="4" id="KW-0547">Nucleotide-binding</keyword>
<feature type="domain" description="Helicase ATP-binding" evidence="14">
    <location>
        <begin position="490"/>
        <end position="661"/>
    </location>
</feature>
<dbReference type="EMBL" id="OA882755">
    <property type="protein sequence ID" value="CAD7276796.1"/>
    <property type="molecule type" value="Genomic_DNA"/>
</dbReference>
<feature type="region of interest" description="Disordered" evidence="13">
    <location>
        <begin position="1276"/>
        <end position="1296"/>
    </location>
</feature>
<evidence type="ECO:0000313" key="18">
    <source>
        <dbReference type="Proteomes" id="UP000678499"/>
    </source>
</evidence>
<feature type="compositionally biased region" description="Basic and acidic residues" evidence="13">
    <location>
        <begin position="246"/>
        <end position="255"/>
    </location>
</feature>
<dbReference type="PANTHER" id="PTHR45685">
    <property type="entry name" value="HELICASE SRCAP-RELATED"/>
    <property type="match status" value="1"/>
</dbReference>
<evidence type="ECO:0000256" key="12">
    <source>
        <dbReference type="SAM" id="Coils"/>
    </source>
</evidence>